<protein>
    <submittedName>
        <fullName evidence="1">Uncharacterized protein</fullName>
    </submittedName>
</protein>
<evidence type="ECO:0000313" key="1">
    <source>
        <dbReference type="EMBL" id="SVA83233.1"/>
    </source>
</evidence>
<dbReference type="AlphaFoldDB" id="A0A381Z334"/>
<accession>A0A381Z334</accession>
<proteinExistence type="predicted"/>
<organism evidence="1">
    <name type="scientific">marine metagenome</name>
    <dbReference type="NCBI Taxonomy" id="408172"/>
    <lineage>
        <taxon>unclassified sequences</taxon>
        <taxon>metagenomes</taxon>
        <taxon>ecological metagenomes</taxon>
    </lineage>
</organism>
<reference evidence="1" key="1">
    <citation type="submission" date="2018-05" db="EMBL/GenBank/DDBJ databases">
        <authorList>
            <person name="Lanie J.A."/>
            <person name="Ng W.-L."/>
            <person name="Kazmierczak K.M."/>
            <person name="Andrzejewski T.M."/>
            <person name="Davidsen T.M."/>
            <person name="Wayne K.J."/>
            <person name="Tettelin H."/>
            <person name="Glass J.I."/>
            <person name="Rusch D."/>
            <person name="Podicherti R."/>
            <person name="Tsui H.-C.T."/>
            <person name="Winkler M.E."/>
        </authorList>
    </citation>
    <scope>NUCLEOTIDE SEQUENCE</scope>
</reference>
<name>A0A381Z334_9ZZZZ</name>
<sequence length="61" mass="6946">MINKNGELSAISETIVAHVDMDSRRTSDMSDEFYCKVKTIKESHDRTGAINFDLRLKIKSV</sequence>
<dbReference type="EMBL" id="UINC01019634">
    <property type="protein sequence ID" value="SVA83233.1"/>
    <property type="molecule type" value="Genomic_DNA"/>
</dbReference>
<dbReference type="SUPFAM" id="SSF54637">
    <property type="entry name" value="Thioesterase/thiol ester dehydrase-isomerase"/>
    <property type="match status" value="1"/>
</dbReference>
<dbReference type="InterPro" id="IPR029069">
    <property type="entry name" value="HotDog_dom_sf"/>
</dbReference>
<gene>
    <name evidence="1" type="ORF">METZ01_LOCUS136087</name>
</gene>